<keyword evidence="6" id="KW-0479">Metal-binding</keyword>
<dbReference type="GO" id="GO:0046872">
    <property type="term" value="F:metal ion binding"/>
    <property type="evidence" value="ECO:0007669"/>
    <property type="project" value="UniProtKB-KW"/>
</dbReference>
<dbReference type="SMART" id="SM00471">
    <property type="entry name" value="HDc"/>
    <property type="match status" value="1"/>
</dbReference>
<comment type="caution">
    <text evidence="9">The sequence shown here is derived from an EMBL/GenBank/DDBJ whole genome shotgun (WGS) entry which is preliminary data.</text>
</comment>
<feature type="domain" description="HD/PDEase" evidence="8">
    <location>
        <begin position="40"/>
        <end position="159"/>
    </location>
</feature>
<dbReference type="GO" id="GO:0002953">
    <property type="term" value="F:5'-deoxynucleotidase activity"/>
    <property type="evidence" value="ECO:0007669"/>
    <property type="project" value="UniProtKB-EC"/>
</dbReference>
<sequence length="211" mass="23918">MDLLFPYPAHERLGKQLAFIMETDKLKTILRQSYISDGTRRENDAEHTWGLTLMAITLAEHANMPELDLLRVLKMLIVHDLVEIDAGDTFAYDTAGHADKVERETAAAKRLFGMLPEDQSEAFFALWREFEDRQTPEARFAAAVDRLHPMLLNYQTGGKAWKTHQVHAGMVRERNRSIADGSVALFQYALELIRQAVADGRLLDEPQPGGE</sequence>
<dbReference type="GO" id="GO:0005737">
    <property type="term" value="C:cytoplasm"/>
    <property type="evidence" value="ECO:0007669"/>
    <property type="project" value="TreeGrafter"/>
</dbReference>
<name>A0A8J4H362_9BACL</name>
<evidence type="ECO:0000313" key="9">
    <source>
        <dbReference type="EMBL" id="GIQ67743.1"/>
    </source>
</evidence>
<dbReference type="AlphaFoldDB" id="A0A8J4H362"/>
<accession>A0A8J4H362</accession>
<comment type="subunit">
    <text evidence="4">Homodimer.</text>
</comment>
<comment type="cofactor">
    <cofactor evidence="3">
        <name>Co(2+)</name>
        <dbReference type="ChEBI" id="CHEBI:48828"/>
    </cofactor>
</comment>
<dbReference type="CDD" id="cd00077">
    <property type="entry name" value="HDc"/>
    <property type="match status" value="1"/>
</dbReference>
<dbReference type="Proteomes" id="UP000677918">
    <property type="component" value="Unassembled WGS sequence"/>
</dbReference>
<dbReference type="PANTHER" id="PTHR11845">
    <property type="entry name" value="5'-DEOXYNUCLEOTIDASE HDDC2"/>
    <property type="match status" value="1"/>
</dbReference>
<evidence type="ECO:0000256" key="6">
    <source>
        <dbReference type="ARBA" id="ARBA00022723"/>
    </source>
</evidence>
<dbReference type="RefSeq" id="WP_213410372.1">
    <property type="nucleotide sequence ID" value="NZ_BOVK01000006.1"/>
</dbReference>
<dbReference type="Gene3D" id="1.10.3210.10">
    <property type="entry name" value="Hypothetical protein af1432"/>
    <property type="match status" value="1"/>
</dbReference>
<dbReference type="InterPro" id="IPR006674">
    <property type="entry name" value="HD_domain"/>
</dbReference>
<reference evidence="9" key="1">
    <citation type="submission" date="2021-04" db="EMBL/GenBank/DDBJ databases">
        <title>Draft genome sequence of Xylanibacillus composti strain K13.</title>
        <authorList>
            <person name="Uke A."/>
            <person name="Chhe C."/>
            <person name="Baramee S."/>
            <person name="Kosugi A."/>
        </authorList>
    </citation>
    <scope>NUCLEOTIDE SEQUENCE</scope>
    <source>
        <strain evidence="9">K13</strain>
    </source>
</reference>
<keyword evidence="10" id="KW-1185">Reference proteome</keyword>
<dbReference type="InterPro" id="IPR039356">
    <property type="entry name" value="YfbR/HDDC2"/>
</dbReference>
<dbReference type="EC" id="3.1.3.89" evidence="5"/>
<dbReference type="Pfam" id="PF13023">
    <property type="entry name" value="HD_3"/>
    <property type="match status" value="1"/>
</dbReference>
<protein>
    <recommendedName>
        <fullName evidence="5">5'-deoxynucleotidase</fullName>
        <ecNumber evidence="5">3.1.3.89</ecNumber>
    </recommendedName>
</protein>
<comment type="catalytic activity">
    <reaction evidence="1">
        <text>a 2'-deoxyribonucleoside 5'-phosphate + H2O = a 2'-deoxyribonucleoside + phosphate</text>
        <dbReference type="Rhea" id="RHEA:36167"/>
        <dbReference type="ChEBI" id="CHEBI:15377"/>
        <dbReference type="ChEBI" id="CHEBI:18274"/>
        <dbReference type="ChEBI" id="CHEBI:43474"/>
        <dbReference type="ChEBI" id="CHEBI:65317"/>
        <dbReference type="EC" id="3.1.3.89"/>
    </reaction>
</comment>
<evidence type="ECO:0000256" key="1">
    <source>
        <dbReference type="ARBA" id="ARBA00001638"/>
    </source>
</evidence>
<gene>
    <name evidence="9" type="ORF">XYCOK13_05670</name>
</gene>
<evidence type="ECO:0000256" key="5">
    <source>
        <dbReference type="ARBA" id="ARBA00012964"/>
    </source>
</evidence>
<evidence type="ECO:0000256" key="4">
    <source>
        <dbReference type="ARBA" id="ARBA00011738"/>
    </source>
</evidence>
<dbReference type="InterPro" id="IPR003607">
    <property type="entry name" value="HD/PDEase_dom"/>
</dbReference>
<evidence type="ECO:0000256" key="2">
    <source>
        <dbReference type="ARBA" id="ARBA00001936"/>
    </source>
</evidence>
<keyword evidence="7" id="KW-0378">Hydrolase</keyword>
<dbReference type="PANTHER" id="PTHR11845:SF13">
    <property type="entry name" value="5'-DEOXYNUCLEOTIDASE HDDC2"/>
    <property type="match status" value="1"/>
</dbReference>
<dbReference type="EMBL" id="BOVK01000006">
    <property type="protein sequence ID" value="GIQ67743.1"/>
    <property type="molecule type" value="Genomic_DNA"/>
</dbReference>
<organism evidence="9 10">
    <name type="scientific">Xylanibacillus composti</name>
    <dbReference type="NCBI Taxonomy" id="1572762"/>
    <lineage>
        <taxon>Bacteria</taxon>
        <taxon>Bacillati</taxon>
        <taxon>Bacillota</taxon>
        <taxon>Bacilli</taxon>
        <taxon>Bacillales</taxon>
        <taxon>Paenibacillaceae</taxon>
        <taxon>Xylanibacillus</taxon>
    </lineage>
</organism>
<dbReference type="SUPFAM" id="SSF109604">
    <property type="entry name" value="HD-domain/PDEase-like"/>
    <property type="match status" value="1"/>
</dbReference>
<evidence type="ECO:0000256" key="7">
    <source>
        <dbReference type="ARBA" id="ARBA00022801"/>
    </source>
</evidence>
<evidence type="ECO:0000256" key="3">
    <source>
        <dbReference type="ARBA" id="ARBA00001941"/>
    </source>
</evidence>
<evidence type="ECO:0000259" key="8">
    <source>
        <dbReference type="SMART" id="SM00471"/>
    </source>
</evidence>
<evidence type="ECO:0000313" key="10">
    <source>
        <dbReference type="Proteomes" id="UP000677918"/>
    </source>
</evidence>
<comment type="cofactor">
    <cofactor evidence="2">
        <name>Mn(2+)</name>
        <dbReference type="ChEBI" id="CHEBI:29035"/>
    </cofactor>
</comment>
<proteinExistence type="predicted"/>